<gene>
    <name evidence="1" type="ORF">SPELUC_LOCUS17526</name>
</gene>
<sequence>DSDDFHLYTDQSFTDDYYVYDSYADSYDNFHNNKSDNLENNESSQAETVTNKK</sequence>
<evidence type="ECO:0000313" key="2">
    <source>
        <dbReference type="Proteomes" id="UP000789366"/>
    </source>
</evidence>
<name>A0ACA9RJI1_9GLOM</name>
<keyword evidence="2" id="KW-1185">Reference proteome</keyword>
<feature type="non-terminal residue" evidence="1">
    <location>
        <position position="53"/>
    </location>
</feature>
<protein>
    <submittedName>
        <fullName evidence="1">2803_t:CDS:1</fullName>
    </submittedName>
</protein>
<proteinExistence type="predicted"/>
<organism evidence="1 2">
    <name type="scientific">Cetraspora pellucida</name>
    <dbReference type="NCBI Taxonomy" id="1433469"/>
    <lineage>
        <taxon>Eukaryota</taxon>
        <taxon>Fungi</taxon>
        <taxon>Fungi incertae sedis</taxon>
        <taxon>Mucoromycota</taxon>
        <taxon>Glomeromycotina</taxon>
        <taxon>Glomeromycetes</taxon>
        <taxon>Diversisporales</taxon>
        <taxon>Gigasporaceae</taxon>
        <taxon>Cetraspora</taxon>
    </lineage>
</organism>
<accession>A0ACA9RJI1</accession>
<dbReference type="Proteomes" id="UP000789366">
    <property type="component" value="Unassembled WGS sequence"/>
</dbReference>
<comment type="caution">
    <text evidence="1">The sequence shown here is derived from an EMBL/GenBank/DDBJ whole genome shotgun (WGS) entry which is preliminary data.</text>
</comment>
<evidence type="ECO:0000313" key="1">
    <source>
        <dbReference type="EMBL" id="CAG8794472.1"/>
    </source>
</evidence>
<dbReference type="EMBL" id="CAJVPW010072508">
    <property type="protein sequence ID" value="CAG8794472.1"/>
    <property type="molecule type" value="Genomic_DNA"/>
</dbReference>
<feature type="non-terminal residue" evidence="1">
    <location>
        <position position="1"/>
    </location>
</feature>
<reference evidence="1" key="1">
    <citation type="submission" date="2021-06" db="EMBL/GenBank/DDBJ databases">
        <authorList>
            <person name="Kallberg Y."/>
            <person name="Tangrot J."/>
            <person name="Rosling A."/>
        </authorList>
    </citation>
    <scope>NUCLEOTIDE SEQUENCE</scope>
    <source>
        <strain evidence="1">28 12/20/2015</strain>
    </source>
</reference>